<dbReference type="RefSeq" id="WP_133203328.1">
    <property type="nucleotide sequence ID" value="NZ_SMRU01000005.1"/>
</dbReference>
<evidence type="ECO:0000313" key="1">
    <source>
        <dbReference type="EMBL" id="TDF99142.1"/>
    </source>
</evidence>
<accession>A0A4R5KUF5</accession>
<dbReference type="CDD" id="cd00090">
    <property type="entry name" value="HTH_ARSR"/>
    <property type="match status" value="1"/>
</dbReference>
<dbReference type="Proteomes" id="UP000295511">
    <property type="component" value="Unassembled WGS sequence"/>
</dbReference>
<sequence length="161" mass="17654">MEQLQRPGLGELLRYVAELVEQGAEEQYRRMGLEYRPRFTPVMRALAAGAETVTDVTKQTRLTQGAVSQTVKLMGGAGLVERYGVSDGRKSGLRLTPEGEDLVHALEPQWEATFTAISELEKEIGYPLLRVLQETANALDRQGFGPRLAAAGDAQMEAIHG</sequence>
<dbReference type="SUPFAM" id="SSF46785">
    <property type="entry name" value="Winged helix' DNA-binding domain"/>
    <property type="match status" value="1"/>
</dbReference>
<dbReference type="InterPro" id="IPR011991">
    <property type="entry name" value="ArsR-like_HTH"/>
</dbReference>
<dbReference type="InterPro" id="IPR036390">
    <property type="entry name" value="WH_DNA-bd_sf"/>
</dbReference>
<dbReference type="Gene3D" id="1.10.10.10">
    <property type="entry name" value="Winged helix-like DNA-binding domain superfamily/Winged helix DNA-binding domain"/>
    <property type="match status" value="1"/>
</dbReference>
<dbReference type="OrthoDB" id="162531at2"/>
<keyword evidence="2" id="KW-1185">Reference proteome</keyword>
<organism evidence="1 2">
    <name type="scientific">Arthrobacter terricola</name>
    <dbReference type="NCBI Taxonomy" id="2547396"/>
    <lineage>
        <taxon>Bacteria</taxon>
        <taxon>Bacillati</taxon>
        <taxon>Actinomycetota</taxon>
        <taxon>Actinomycetes</taxon>
        <taxon>Micrococcales</taxon>
        <taxon>Micrococcaceae</taxon>
        <taxon>Arthrobacter</taxon>
    </lineage>
</organism>
<comment type="caution">
    <text evidence="1">The sequence shown here is derived from an EMBL/GenBank/DDBJ whole genome shotgun (WGS) entry which is preliminary data.</text>
</comment>
<dbReference type="EMBL" id="SMRU01000005">
    <property type="protein sequence ID" value="TDF99142.1"/>
    <property type="molecule type" value="Genomic_DNA"/>
</dbReference>
<dbReference type="AlphaFoldDB" id="A0A4R5KUF5"/>
<evidence type="ECO:0000313" key="2">
    <source>
        <dbReference type="Proteomes" id="UP000295511"/>
    </source>
</evidence>
<name>A0A4R5KUF5_9MICC</name>
<dbReference type="InterPro" id="IPR036388">
    <property type="entry name" value="WH-like_DNA-bd_sf"/>
</dbReference>
<proteinExistence type="predicted"/>
<gene>
    <name evidence="1" type="ORF">E1809_06125</name>
</gene>
<reference evidence="1 2" key="1">
    <citation type="submission" date="2019-03" db="EMBL/GenBank/DDBJ databases">
        <title>Whole genome sequence of Arthrobacter sp JH1-1.</title>
        <authorList>
            <person name="Trinh H.N."/>
        </authorList>
    </citation>
    <scope>NUCLEOTIDE SEQUENCE [LARGE SCALE GENOMIC DNA]</scope>
    <source>
        <strain evidence="1 2">JH1-1</strain>
    </source>
</reference>
<protein>
    <submittedName>
        <fullName evidence="1">MarR family transcriptional regulator</fullName>
    </submittedName>
</protein>